<reference evidence="3" key="1">
    <citation type="journal article" date="2015" name="Nature">
        <title>Complex archaea that bridge the gap between prokaryotes and eukaryotes.</title>
        <authorList>
            <person name="Spang A."/>
            <person name="Saw J.H."/>
            <person name="Jorgensen S.L."/>
            <person name="Zaremba-Niedzwiedzka K."/>
            <person name="Martijn J."/>
            <person name="Lind A.E."/>
            <person name="van Eijk R."/>
            <person name="Schleper C."/>
            <person name="Guy L."/>
            <person name="Ettema T.J."/>
        </authorList>
    </citation>
    <scope>NUCLEOTIDE SEQUENCE</scope>
</reference>
<dbReference type="GO" id="GO:0004301">
    <property type="term" value="F:epoxide hydrolase activity"/>
    <property type="evidence" value="ECO:0007669"/>
    <property type="project" value="TreeGrafter"/>
</dbReference>
<dbReference type="SUPFAM" id="SSF53474">
    <property type="entry name" value="alpha/beta-Hydrolases"/>
    <property type="match status" value="1"/>
</dbReference>
<feature type="domain" description="AB hydrolase-1" evidence="2">
    <location>
        <begin position="125"/>
        <end position="369"/>
    </location>
</feature>
<name>A0A0F9TDT9_9ZZZZ</name>
<dbReference type="InterPro" id="IPR000073">
    <property type="entry name" value="AB_hydrolase_1"/>
</dbReference>
<dbReference type="EMBL" id="LAZR01001751">
    <property type="protein sequence ID" value="KKN39648.1"/>
    <property type="molecule type" value="Genomic_DNA"/>
</dbReference>
<gene>
    <name evidence="3" type="ORF">LCGC14_0741240</name>
</gene>
<protein>
    <recommendedName>
        <fullName evidence="2">AB hydrolase-1 domain-containing protein</fullName>
    </recommendedName>
</protein>
<dbReference type="AlphaFoldDB" id="A0A0F9TDT9"/>
<accession>A0A0F9TDT9</accession>
<comment type="caution">
    <text evidence="3">The sequence shown here is derived from an EMBL/GenBank/DDBJ whole genome shotgun (WGS) entry which is preliminary data.</text>
</comment>
<dbReference type="Pfam" id="PF00561">
    <property type="entry name" value="Abhydrolase_1"/>
    <property type="match status" value="1"/>
</dbReference>
<evidence type="ECO:0000256" key="1">
    <source>
        <dbReference type="ARBA" id="ARBA00022801"/>
    </source>
</evidence>
<dbReference type="InterPro" id="IPR000639">
    <property type="entry name" value="Epox_hydrolase-like"/>
</dbReference>
<dbReference type="PRINTS" id="PR00111">
    <property type="entry name" value="ABHYDROLASE"/>
</dbReference>
<keyword evidence="1" id="KW-0378">Hydrolase</keyword>
<dbReference type="InterPro" id="IPR029058">
    <property type="entry name" value="AB_hydrolase_fold"/>
</dbReference>
<dbReference type="PRINTS" id="PR00412">
    <property type="entry name" value="EPOXHYDRLASE"/>
</dbReference>
<evidence type="ECO:0000313" key="3">
    <source>
        <dbReference type="EMBL" id="KKN39648.1"/>
    </source>
</evidence>
<proteinExistence type="predicted"/>
<dbReference type="Gene3D" id="3.40.50.1820">
    <property type="entry name" value="alpha/beta hydrolase"/>
    <property type="match status" value="1"/>
</dbReference>
<dbReference type="InterPro" id="IPR051340">
    <property type="entry name" value="Haloalkane_dehalogenase"/>
</dbReference>
<sequence>MKKNILNSYNKISNSNRTNFRWLNPLIAGGGNEKLRSEFLLLNDKAIFSNVSDVVMAWQTKTRKLIMRLPLLLLLTPQLTMAKQSDGYNEVTKTHSSETSVVSYGYEYVDGLKIFYREAGDRNKPVIVLLHGFPASSHMYREVLAGLAEDYYLIAPDYPGFGNSSFPDPKVFDYTFDNLARVMDLFLEQKGIDQFSMMIQDYGAPVGFRLAVKHPDRVTAIITQNGNAYKEGLSVKGWGPIFDYWKQKTPELETTIAENVFTFEGMKWQFTHGTQKPDSVLPDNWVLAYAKLSRTGQTRAQLDLFYDYQNNVLKYPEWQNYLRTYKPPVLVVWGKNDAFFPEKGAEGFKKDVEDLDYNILDTGHFALEEQAPFIINKIRAFLSSRNIR</sequence>
<organism evidence="3">
    <name type="scientific">marine sediment metagenome</name>
    <dbReference type="NCBI Taxonomy" id="412755"/>
    <lineage>
        <taxon>unclassified sequences</taxon>
        <taxon>metagenomes</taxon>
        <taxon>ecological metagenomes</taxon>
    </lineage>
</organism>
<evidence type="ECO:0000259" key="2">
    <source>
        <dbReference type="Pfam" id="PF00561"/>
    </source>
</evidence>
<dbReference type="PANTHER" id="PTHR42977">
    <property type="entry name" value="HYDROLASE-RELATED"/>
    <property type="match status" value="1"/>
</dbReference>
<dbReference type="PANTHER" id="PTHR42977:SF3">
    <property type="entry name" value="AB HYDROLASE-1 DOMAIN-CONTAINING PROTEIN"/>
    <property type="match status" value="1"/>
</dbReference>